<feature type="transmembrane region" description="Helical" evidence="1">
    <location>
        <begin position="281"/>
        <end position="305"/>
    </location>
</feature>
<feature type="transmembrane region" description="Helical" evidence="1">
    <location>
        <begin position="185"/>
        <end position="204"/>
    </location>
</feature>
<reference evidence="2" key="1">
    <citation type="submission" date="2021-11" db="EMBL/GenBank/DDBJ databases">
        <title>Isoprene-degrading acetogen.</title>
        <authorList>
            <person name="Yang Y."/>
            <person name="Jin H."/>
            <person name="Yan J."/>
        </authorList>
    </citation>
    <scope>NUCLEOTIDE SEQUENCE</scope>
    <source>
        <strain evidence="2">Berkeley</strain>
    </source>
</reference>
<gene>
    <name evidence="2" type="ORF">LNN31_01285</name>
</gene>
<dbReference type="Proteomes" id="UP001163550">
    <property type="component" value="Chromosome"/>
</dbReference>
<keyword evidence="1" id="KW-0812">Transmembrane</keyword>
<feature type="transmembrane region" description="Helical" evidence="1">
    <location>
        <begin position="317"/>
        <end position="335"/>
    </location>
</feature>
<evidence type="ECO:0000256" key="1">
    <source>
        <dbReference type="SAM" id="Phobius"/>
    </source>
</evidence>
<feature type="transmembrane region" description="Helical" evidence="1">
    <location>
        <begin position="210"/>
        <end position="226"/>
    </location>
</feature>
<evidence type="ECO:0000313" key="3">
    <source>
        <dbReference type="Proteomes" id="UP001163550"/>
    </source>
</evidence>
<feature type="transmembrane region" description="Helical" evidence="1">
    <location>
        <begin position="133"/>
        <end position="154"/>
    </location>
</feature>
<feature type="transmembrane region" description="Helical" evidence="1">
    <location>
        <begin position="370"/>
        <end position="389"/>
    </location>
</feature>
<accession>A0ABY6HEZ0</accession>
<keyword evidence="1" id="KW-0472">Membrane</keyword>
<keyword evidence="1" id="KW-1133">Transmembrane helix</keyword>
<dbReference type="RefSeq" id="WP_263992909.1">
    <property type="nucleotide sequence ID" value="NZ_CP087994.1"/>
</dbReference>
<feature type="transmembrane region" description="Helical" evidence="1">
    <location>
        <begin position="107"/>
        <end position="126"/>
    </location>
</feature>
<feature type="transmembrane region" description="Helical" evidence="1">
    <location>
        <begin position="341"/>
        <end position="358"/>
    </location>
</feature>
<proteinExistence type="predicted"/>
<feature type="transmembrane region" description="Helical" evidence="1">
    <location>
        <begin position="160"/>
        <end position="178"/>
    </location>
</feature>
<dbReference type="EMBL" id="CP087994">
    <property type="protein sequence ID" value="UYO63113.1"/>
    <property type="molecule type" value="Genomic_DNA"/>
</dbReference>
<dbReference type="Pfam" id="PF19528">
    <property type="entry name" value="DUF6056"/>
    <property type="match status" value="1"/>
</dbReference>
<organism evidence="2 3">
    <name type="scientific">Acetobacterium wieringae</name>
    <dbReference type="NCBI Taxonomy" id="52694"/>
    <lineage>
        <taxon>Bacteria</taxon>
        <taxon>Bacillati</taxon>
        <taxon>Bacillota</taxon>
        <taxon>Clostridia</taxon>
        <taxon>Eubacteriales</taxon>
        <taxon>Eubacteriaceae</taxon>
        <taxon>Acetobacterium</taxon>
    </lineage>
</organism>
<protein>
    <submittedName>
        <fullName evidence="2">DUF6056 family protein</fullName>
    </submittedName>
</protein>
<evidence type="ECO:0000313" key="2">
    <source>
        <dbReference type="EMBL" id="UYO63113.1"/>
    </source>
</evidence>
<keyword evidence="3" id="KW-1185">Reference proteome</keyword>
<sequence length="461" mass="52147">MMNSDRFGKKYGNRAIQNLIESRKTNLILFWVIVAVTFAYMVFLNSKTPLIADDFVYTFIFATSTPVMSFGDIVTSQISYYMTWGGRVVAETLTQLFMFLGKDVFNVANSLCYIVFCLAVYFLAMGRRIRFELVLLTTILVWFFIPMFGQTVMWLTGSCNYLWCGTIILLALLPFRLYEEKQTRLLNSIWFAVLMIPLFFTSGITNENTAGGMILIMLLYCGVNIKRKIRIPAFAYTGLLFSIAGFLCMLFAPGNSLRVANESAVAEVTMMVGSNPIITRFAYFAYNLYALMPLVILAAIAFVMLRNEKDRKAWVNFGIFTVAAAAAMFVMLAPPKFPPRAMFGLAAFLIIAVVYAFGQLKLTEERISKFVIVPGLTVLLFYIMSWGYVGIDAITVNKQYVARVQIIEDRHNEDPIQVPEIVPLSSHNGMYGLKDVQLDPNHWVNRALADYFGVPNIVRQP</sequence>
<feature type="transmembrane region" description="Helical" evidence="1">
    <location>
        <begin position="27"/>
        <end position="43"/>
    </location>
</feature>
<feature type="transmembrane region" description="Helical" evidence="1">
    <location>
        <begin position="233"/>
        <end position="252"/>
    </location>
</feature>
<dbReference type="InterPro" id="IPR045691">
    <property type="entry name" value="DUF6056"/>
</dbReference>
<name>A0ABY6HEZ0_9FIRM</name>